<evidence type="ECO:0000313" key="2">
    <source>
        <dbReference type="Proteomes" id="UP000282322"/>
    </source>
</evidence>
<dbReference type="EMBL" id="RRCH01000013">
    <property type="protein sequence ID" value="RRJ31693.1"/>
    <property type="molecule type" value="Genomic_DNA"/>
</dbReference>
<reference evidence="1 2" key="1">
    <citation type="submission" date="2018-11" db="EMBL/GenBank/DDBJ databases">
        <title>Taxonoimc description of Halomarina strain SPP-AMP-1.</title>
        <authorList>
            <person name="Pal Y."/>
            <person name="Srinivasana K."/>
            <person name="Verma A."/>
            <person name="Kumar P."/>
        </authorList>
    </citation>
    <scope>NUCLEOTIDE SEQUENCE [LARGE SCALE GENOMIC DNA]</scope>
    <source>
        <strain evidence="1 2">SPP-AMP-1</strain>
    </source>
</reference>
<organism evidence="1 2">
    <name type="scientific">Halocatena pleomorpha</name>
    <dbReference type="NCBI Taxonomy" id="1785090"/>
    <lineage>
        <taxon>Archaea</taxon>
        <taxon>Methanobacteriati</taxon>
        <taxon>Methanobacteriota</taxon>
        <taxon>Stenosarchaea group</taxon>
        <taxon>Halobacteria</taxon>
        <taxon>Halobacteriales</taxon>
        <taxon>Natronomonadaceae</taxon>
        <taxon>Halocatena</taxon>
    </lineage>
</organism>
<name>A0A3P3RGW2_9EURY</name>
<dbReference type="InterPro" id="IPR011004">
    <property type="entry name" value="Trimer_LpxA-like_sf"/>
</dbReference>
<dbReference type="InterPro" id="IPR050484">
    <property type="entry name" value="Transf_Hexapept/Carb_Anhydrase"/>
</dbReference>
<dbReference type="AlphaFoldDB" id="A0A3P3RGW2"/>
<sequence>MVLRSFEGTAPTVHETARVDETAVVIGDVTIEAEASVWPNTTLRGDSGAIVLREGANVQDNAVCHEGCEIGPYATVGHTAIVHAATVGERATVGMGATVLDGADVGARSLVAAGSVVTEDTEIPPEHIAVGTPAEVREHVPDSPWTYAGEHYAELANRHERSSELIE</sequence>
<comment type="caution">
    <text evidence="1">The sequence shown here is derived from an EMBL/GenBank/DDBJ whole genome shotgun (WGS) entry which is preliminary data.</text>
</comment>
<dbReference type="Proteomes" id="UP000282322">
    <property type="component" value="Unassembled WGS sequence"/>
</dbReference>
<gene>
    <name evidence="1" type="ORF">EIK79_06440</name>
</gene>
<proteinExistence type="predicted"/>
<protein>
    <submittedName>
        <fullName evidence="1">Gamma carbonic anhydrase family protein</fullName>
    </submittedName>
</protein>
<dbReference type="OrthoDB" id="10940at2157"/>
<dbReference type="RefSeq" id="WP_124954309.1">
    <property type="nucleotide sequence ID" value="NZ_RRCH01000013.1"/>
</dbReference>
<dbReference type="PANTHER" id="PTHR13061:SF29">
    <property type="entry name" value="GAMMA CARBONIC ANHYDRASE-LIKE 1, MITOCHONDRIAL-RELATED"/>
    <property type="match status" value="1"/>
</dbReference>
<dbReference type="CDD" id="cd04645">
    <property type="entry name" value="LbH_gamma_CA_like"/>
    <property type="match status" value="1"/>
</dbReference>
<accession>A0A3P3RGW2</accession>
<evidence type="ECO:0000313" key="1">
    <source>
        <dbReference type="EMBL" id="RRJ31693.1"/>
    </source>
</evidence>
<dbReference type="PANTHER" id="PTHR13061">
    <property type="entry name" value="DYNACTIN SUBUNIT P25"/>
    <property type="match status" value="1"/>
</dbReference>
<keyword evidence="2" id="KW-1185">Reference proteome</keyword>
<dbReference type="Gene3D" id="2.160.10.10">
    <property type="entry name" value="Hexapeptide repeat proteins"/>
    <property type="match status" value="1"/>
</dbReference>
<dbReference type="SUPFAM" id="SSF51161">
    <property type="entry name" value="Trimeric LpxA-like enzymes"/>
    <property type="match status" value="1"/>
</dbReference>
<dbReference type="InterPro" id="IPR047324">
    <property type="entry name" value="LbH_gamma_CA-like"/>
</dbReference>